<dbReference type="Proteomes" id="UP000634011">
    <property type="component" value="Unassembled WGS sequence"/>
</dbReference>
<dbReference type="RefSeq" id="WP_186913283.1">
    <property type="nucleotide sequence ID" value="NZ_JACOFV010000014.1"/>
</dbReference>
<reference evidence="4" key="1">
    <citation type="submission" date="2020-08" db="EMBL/GenBank/DDBJ databases">
        <title>Novel species isolated from subtropical streams in China.</title>
        <authorList>
            <person name="Lu H."/>
        </authorList>
    </citation>
    <scope>NUCLEOTIDE SEQUENCE</scope>
    <source>
        <strain evidence="4">KACC 12607</strain>
    </source>
</reference>
<evidence type="ECO:0000313" key="5">
    <source>
        <dbReference type="Proteomes" id="UP000634011"/>
    </source>
</evidence>
<dbReference type="Pfam" id="PF02470">
    <property type="entry name" value="MlaD"/>
    <property type="match status" value="1"/>
</dbReference>
<dbReference type="PANTHER" id="PTHR36698">
    <property type="entry name" value="BLL5892 PROTEIN"/>
    <property type="match status" value="1"/>
</dbReference>
<evidence type="ECO:0000256" key="2">
    <source>
        <dbReference type="SAM" id="Phobius"/>
    </source>
</evidence>
<keyword evidence="2" id="KW-0472">Membrane</keyword>
<gene>
    <name evidence="4" type="ORF">H8K32_14605</name>
</gene>
<dbReference type="SUPFAM" id="SSF58104">
    <property type="entry name" value="Methyl-accepting chemotaxis protein (MCP) signaling domain"/>
    <property type="match status" value="1"/>
</dbReference>
<sequence>METKVNFVVVGLFAILLGTLFVVIVLWLSVGLNHHDKPKLYLSVINESVAGLNLDAPVKYQGVIVGKVHSITLNRLNPQQVLLIFAIDPSTTIKTDTQAVLETQGLTGIAYVELSGGTPAAPVLMAQSGFEYPQIPSKPSLSTRLENVLSTAMANLDHTTANINAMLSDENRQSITKILIDTSSLMASLASQKANISRGINKAAVTMDNTAQASTKLDPLILRISDSANAITAMANKLSEASGEAQKTAQELGGGIHQVRVDSLPELQKMMLEITELSATLKSLAEQTQQDPGSLLRGRKAAPPGPGEMQNEVVAP</sequence>
<keyword evidence="2" id="KW-1133">Transmembrane helix</keyword>
<feature type="region of interest" description="Disordered" evidence="1">
    <location>
        <begin position="284"/>
        <end position="316"/>
    </location>
</feature>
<feature type="domain" description="Mce/MlaD" evidence="3">
    <location>
        <begin position="47"/>
        <end position="117"/>
    </location>
</feature>
<organism evidence="4 5">
    <name type="scientific">Undibacterium jejuense</name>
    <dbReference type="NCBI Taxonomy" id="1344949"/>
    <lineage>
        <taxon>Bacteria</taxon>
        <taxon>Pseudomonadati</taxon>
        <taxon>Pseudomonadota</taxon>
        <taxon>Betaproteobacteria</taxon>
        <taxon>Burkholderiales</taxon>
        <taxon>Oxalobacteraceae</taxon>
        <taxon>Undibacterium</taxon>
    </lineage>
</organism>
<keyword evidence="2" id="KW-0812">Transmembrane</keyword>
<protein>
    <submittedName>
        <fullName evidence="4">MCE family protein</fullName>
    </submittedName>
</protein>
<proteinExistence type="predicted"/>
<accession>A0A923HRF3</accession>
<dbReference type="EMBL" id="JACOFV010000014">
    <property type="protein sequence ID" value="MBC3863333.1"/>
    <property type="molecule type" value="Genomic_DNA"/>
</dbReference>
<name>A0A923HRF3_9BURK</name>
<evidence type="ECO:0000313" key="4">
    <source>
        <dbReference type="EMBL" id="MBC3863333.1"/>
    </source>
</evidence>
<comment type="caution">
    <text evidence="4">The sequence shown here is derived from an EMBL/GenBank/DDBJ whole genome shotgun (WGS) entry which is preliminary data.</text>
</comment>
<evidence type="ECO:0000256" key="1">
    <source>
        <dbReference type="SAM" id="MobiDB-lite"/>
    </source>
</evidence>
<dbReference type="InterPro" id="IPR003399">
    <property type="entry name" value="Mce/MlaD"/>
</dbReference>
<feature type="transmembrane region" description="Helical" evidence="2">
    <location>
        <begin position="7"/>
        <end position="30"/>
    </location>
</feature>
<dbReference type="PANTHER" id="PTHR36698:SF2">
    <property type="entry name" value="MCE_MLAD DOMAIN-CONTAINING PROTEIN"/>
    <property type="match status" value="1"/>
</dbReference>
<keyword evidence="5" id="KW-1185">Reference proteome</keyword>
<dbReference type="AlphaFoldDB" id="A0A923HRF3"/>
<evidence type="ECO:0000259" key="3">
    <source>
        <dbReference type="Pfam" id="PF02470"/>
    </source>
</evidence>